<proteinExistence type="predicted"/>
<feature type="transmembrane region" description="Helical" evidence="1">
    <location>
        <begin position="63"/>
        <end position="80"/>
    </location>
</feature>
<feature type="transmembrane region" description="Helical" evidence="1">
    <location>
        <begin position="238"/>
        <end position="256"/>
    </location>
</feature>
<evidence type="ECO:0000313" key="3">
    <source>
        <dbReference type="Proteomes" id="UP000326936"/>
    </source>
</evidence>
<reference evidence="2 3" key="1">
    <citation type="submission" date="2019-10" db="EMBL/GenBank/DDBJ databases">
        <title>Complete genome sequence of Vibrio sp. strain THAF100, isolated from non-filtered water from the water column of tank 6 of a marine aquarium containing stony-coral fragments. Water maintained at 26 degree C.</title>
        <authorList>
            <person name="Ruckert C."/>
            <person name="Franco A."/>
            <person name="Kalinowski J."/>
            <person name="Glaeser S."/>
        </authorList>
    </citation>
    <scope>NUCLEOTIDE SEQUENCE [LARGE SCALE GENOMIC DNA]</scope>
    <source>
        <strain evidence="2 3">THAF100</strain>
    </source>
</reference>
<dbReference type="Pfam" id="PF05940">
    <property type="entry name" value="NnrS"/>
    <property type="match status" value="1"/>
</dbReference>
<accession>A0A5P9CHP3</accession>
<dbReference type="KEGG" id="vaq:FIV01_02925"/>
<keyword evidence="1" id="KW-1133">Transmembrane helix</keyword>
<gene>
    <name evidence="2" type="ORF">FIV01_02925</name>
</gene>
<dbReference type="RefSeq" id="WP_152429650.1">
    <property type="nucleotide sequence ID" value="NZ_CBCSDK010000003.1"/>
</dbReference>
<keyword evidence="1" id="KW-0812">Transmembrane</keyword>
<organism evidence="2 3">
    <name type="scientific">Vibrio aquimaris</name>
    <dbReference type="NCBI Taxonomy" id="2587862"/>
    <lineage>
        <taxon>Bacteria</taxon>
        <taxon>Pseudomonadati</taxon>
        <taxon>Pseudomonadota</taxon>
        <taxon>Gammaproteobacteria</taxon>
        <taxon>Vibrionales</taxon>
        <taxon>Vibrionaceae</taxon>
        <taxon>Vibrio</taxon>
    </lineage>
</organism>
<dbReference type="InterPro" id="IPR010266">
    <property type="entry name" value="NnrS"/>
</dbReference>
<dbReference type="OrthoDB" id="9770040at2"/>
<protein>
    <submittedName>
        <fullName evidence="2">NnrS protein</fullName>
    </submittedName>
</protein>
<dbReference type="Proteomes" id="UP000326936">
    <property type="component" value="Chromosome"/>
</dbReference>
<evidence type="ECO:0000256" key="1">
    <source>
        <dbReference type="SAM" id="Phobius"/>
    </source>
</evidence>
<evidence type="ECO:0000313" key="2">
    <source>
        <dbReference type="EMBL" id="QFT25393.1"/>
    </source>
</evidence>
<feature type="transmembrane region" description="Helical" evidence="1">
    <location>
        <begin position="145"/>
        <end position="165"/>
    </location>
</feature>
<feature type="transmembrane region" description="Helical" evidence="1">
    <location>
        <begin position="268"/>
        <end position="287"/>
    </location>
</feature>
<feature type="transmembrane region" description="Helical" evidence="1">
    <location>
        <begin position="212"/>
        <end position="232"/>
    </location>
</feature>
<sequence>MINISDKRIEDAIVPVFRLAFRPFFLLGASYAAIAITVWVWMFQTGQPTMLQVPALWWHAHEMVFGFSMAIVVGFVLTAVQNWTGINGTKSYRLALLVSLWILPRLLFWTESSLWLIAAIESVFIAMVAYETGVRVIKAKGWHNAFFIPLFVLALLANLISYASLQDIGPFPSSDVWLAMLWWFTILLSVMGARVIPFFTAHRLNTPKPSSILWLEVLAIFPLLVLFNLSFLPTEFAHLEQVMMLVSGVAHLVIVIRWQPWRTYREPLLWSLHLAYFCIPLSLILRAELSHMLAAHNMLHLFVIGALGGLILSMVTRVTMGHTGRAIYQGPSMAIGFAALMIAAIVRSVGVTLWPEKLILLLDISGFLWVLAFTIYLVKFGFMLVTARVDGHPG</sequence>
<feature type="transmembrane region" description="Helical" evidence="1">
    <location>
        <begin position="114"/>
        <end position="133"/>
    </location>
</feature>
<feature type="transmembrane region" description="Helical" evidence="1">
    <location>
        <begin position="92"/>
        <end position="108"/>
    </location>
</feature>
<dbReference type="EMBL" id="CP045350">
    <property type="protein sequence ID" value="QFT25393.1"/>
    <property type="molecule type" value="Genomic_DNA"/>
</dbReference>
<feature type="transmembrane region" description="Helical" evidence="1">
    <location>
        <begin position="293"/>
        <end position="315"/>
    </location>
</feature>
<feature type="transmembrane region" description="Helical" evidence="1">
    <location>
        <begin position="358"/>
        <end position="378"/>
    </location>
</feature>
<keyword evidence="1" id="KW-0472">Membrane</keyword>
<feature type="transmembrane region" description="Helical" evidence="1">
    <location>
        <begin position="21"/>
        <end position="43"/>
    </location>
</feature>
<feature type="transmembrane region" description="Helical" evidence="1">
    <location>
        <begin position="177"/>
        <end position="200"/>
    </location>
</feature>
<dbReference type="AlphaFoldDB" id="A0A5P9CHP3"/>
<name>A0A5P9CHP3_9VIBR</name>
<feature type="transmembrane region" description="Helical" evidence="1">
    <location>
        <begin position="327"/>
        <end position="346"/>
    </location>
</feature>
<keyword evidence="3" id="KW-1185">Reference proteome</keyword>